<dbReference type="InterPro" id="IPR029016">
    <property type="entry name" value="GAF-like_dom_sf"/>
</dbReference>
<dbReference type="RefSeq" id="WP_163733945.1">
    <property type="nucleotide sequence ID" value="NZ_AP022610.1"/>
</dbReference>
<gene>
    <name evidence="3" type="ORF">MMAD_12340</name>
</gene>
<dbReference type="KEGG" id="mmag:MMAD_12340"/>
<dbReference type="GO" id="GO:0003677">
    <property type="term" value="F:DNA binding"/>
    <property type="evidence" value="ECO:0007669"/>
    <property type="project" value="UniProtKB-KW"/>
</dbReference>
<dbReference type="Gene3D" id="3.30.450.40">
    <property type="match status" value="1"/>
</dbReference>
<dbReference type="EMBL" id="AP022610">
    <property type="protein sequence ID" value="BBZ26939.1"/>
    <property type="molecule type" value="Genomic_DNA"/>
</dbReference>
<evidence type="ECO:0000256" key="1">
    <source>
        <dbReference type="ARBA" id="ARBA00023125"/>
    </source>
</evidence>
<evidence type="ECO:0000313" key="4">
    <source>
        <dbReference type="Proteomes" id="UP000466517"/>
    </source>
</evidence>
<proteinExistence type="predicted"/>
<reference evidence="3 4" key="1">
    <citation type="journal article" date="2019" name="Emerg. Microbes Infect.">
        <title>Comprehensive subspecies identification of 175 nontuberculous mycobacteria species based on 7547 genomic profiles.</title>
        <authorList>
            <person name="Matsumoto Y."/>
            <person name="Kinjo T."/>
            <person name="Motooka D."/>
            <person name="Nabeya D."/>
            <person name="Jung N."/>
            <person name="Uechi K."/>
            <person name="Horii T."/>
            <person name="Iida T."/>
            <person name="Fujita J."/>
            <person name="Nakamura S."/>
        </authorList>
    </citation>
    <scope>NUCLEOTIDE SEQUENCE [LARGE SCALE GENOMIC DNA]</scope>
    <source>
        <strain evidence="3 4">JCM 13574</strain>
    </source>
</reference>
<dbReference type="SMART" id="SM00862">
    <property type="entry name" value="Trans_reg_C"/>
    <property type="match status" value="1"/>
</dbReference>
<accession>A0A7I7XAY9</accession>
<keyword evidence="4" id="KW-1185">Reference proteome</keyword>
<dbReference type="GO" id="GO:0000160">
    <property type="term" value="P:phosphorelay signal transduction system"/>
    <property type="evidence" value="ECO:0007669"/>
    <property type="project" value="InterPro"/>
</dbReference>
<dbReference type="InterPro" id="IPR001867">
    <property type="entry name" value="OmpR/PhoB-type_DNA-bd"/>
</dbReference>
<name>A0A7I7XAY9_9MYCO</name>
<evidence type="ECO:0000259" key="2">
    <source>
        <dbReference type="SMART" id="SM00862"/>
    </source>
</evidence>
<dbReference type="Proteomes" id="UP000466517">
    <property type="component" value="Chromosome"/>
</dbReference>
<protein>
    <submittedName>
        <fullName evidence="3">Transcriptional regulator</fullName>
    </submittedName>
</protein>
<dbReference type="GO" id="GO:0006355">
    <property type="term" value="P:regulation of DNA-templated transcription"/>
    <property type="evidence" value="ECO:0007669"/>
    <property type="project" value="InterPro"/>
</dbReference>
<organism evidence="3 4">
    <name type="scientific">Mycolicibacterium madagascariense</name>
    <dbReference type="NCBI Taxonomy" id="212765"/>
    <lineage>
        <taxon>Bacteria</taxon>
        <taxon>Bacillati</taxon>
        <taxon>Actinomycetota</taxon>
        <taxon>Actinomycetes</taxon>
        <taxon>Mycobacteriales</taxon>
        <taxon>Mycobacteriaceae</taxon>
        <taxon>Mycolicibacterium</taxon>
    </lineage>
</organism>
<evidence type="ECO:0000313" key="3">
    <source>
        <dbReference type="EMBL" id="BBZ26939.1"/>
    </source>
</evidence>
<keyword evidence="1" id="KW-0238">DNA-binding</keyword>
<dbReference type="AlphaFoldDB" id="A0A7I7XAY9"/>
<feature type="domain" description="OmpR/PhoB-type" evidence="2">
    <location>
        <begin position="258"/>
        <end position="324"/>
    </location>
</feature>
<sequence>MGVPKALGDRASLRAPSTALRAVHELFVAGRVDPSYLDTTPIRPVVAESWRRSLAKGVDPDGEGASSSSVTLRLARMRDAHPLASALPVIRKLLVDDAADSGVVVAVTSADGTLLWVEGDPEACRKAESMNFVPGADWSERHVGTNAPGTALALDRELQIRSSEHFARVAQPWNCTAAPVHDPATGVLLGAIDLTGGPEVASGQALALVRATAVAVENHLALLRLTEPRAHARAETSAHLRVLGAHRPRWQFTDESGERRITALTPRHADILVLLTQHPEGLSADHLAMMLDDKDLDVVTVRAEMSRLRRVIEPVVVGSRPYRLLHPVDSDVSEVFAAMRAGDVGSALSAYTGALLPQSMSPAIARLRTELGTSLRTAVIASGDLGLLSRWLELPEGRDDRAGWRLLHDGAGAGSIGQAQARGHLAGLDLDLA</sequence>